<keyword evidence="2" id="KW-1185">Reference proteome</keyword>
<evidence type="ECO:0000313" key="2">
    <source>
        <dbReference type="Proteomes" id="UP001566476"/>
    </source>
</evidence>
<comment type="caution">
    <text evidence="1">The sequence shown here is derived from an EMBL/GenBank/DDBJ whole genome shotgun (WGS) entry which is preliminary data.</text>
</comment>
<protein>
    <submittedName>
        <fullName evidence="1">Uncharacterized protein</fullName>
    </submittedName>
</protein>
<name>A0ABV4I4G1_9ACTN</name>
<organism evidence="1 2">
    <name type="scientific">Kineococcus mangrovi</name>
    <dbReference type="NCBI Taxonomy" id="1660183"/>
    <lineage>
        <taxon>Bacteria</taxon>
        <taxon>Bacillati</taxon>
        <taxon>Actinomycetota</taxon>
        <taxon>Actinomycetes</taxon>
        <taxon>Kineosporiales</taxon>
        <taxon>Kineosporiaceae</taxon>
        <taxon>Kineococcus</taxon>
    </lineage>
</organism>
<dbReference type="EMBL" id="JBGGTQ010000007">
    <property type="protein sequence ID" value="MEZ0493580.1"/>
    <property type="molecule type" value="Genomic_DNA"/>
</dbReference>
<reference evidence="1 2" key="1">
    <citation type="submission" date="2024-07" db="EMBL/GenBank/DDBJ databases">
        <authorList>
            <person name="Thanompreechachai J."/>
            <person name="Duangmal K."/>
        </authorList>
    </citation>
    <scope>NUCLEOTIDE SEQUENCE [LARGE SCALE GENOMIC DNA]</scope>
    <source>
        <strain evidence="1 2">TBRC 1896</strain>
    </source>
</reference>
<proteinExistence type="predicted"/>
<dbReference type="RefSeq" id="WP_370719820.1">
    <property type="nucleotide sequence ID" value="NZ_JBGGTQ010000007.1"/>
</dbReference>
<accession>A0ABV4I4G1</accession>
<evidence type="ECO:0000313" key="1">
    <source>
        <dbReference type="EMBL" id="MEZ0493580.1"/>
    </source>
</evidence>
<sequence length="75" mass="8632">MSTFLEMCLLALFVVPFLRDRRALRRHLDPARFPQADRPPVASAQRPPRPWARRRYVDGGVAEVAAYLSEQDPAR</sequence>
<dbReference type="Proteomes" id="UP001566476">
    <property type="component" value="Unassembled WGS sequence"/>
</dbReference>
<gene>
    <name evidence="1" type="ORF">AB2L28_15175</name>
</gene>